<dbReference type="GO" id="GO:0005654">
    <property type="term" value="C:nucleoplasm"/>
    <property type="evidence" value="ECO:0007669"/>
    <property type="project" value="TreeGrafter"/>
</dbReference>
<reference evidence="8 9" key="1">
    <citation type="journal article" date="2023" name="Elife">
        <title>Identification of key yeast species and microbe-microbe interactions impacting larval growth of Drosophila in the wild.</title>
        <authorList>
            <person name="Mure A."/>
            <person name="Sugiura Y."/>
            <person name="Maeda R."/>
            <person name="Honda K."/>
            <person name="Sakurai N."/>
            <person name="Takahashi Y."/>
            <person name="Watada M."/>
            <person name="Katoh T."/>
            <person name="Gotoh A."/>
            <person name="Gotoh Y."/>
            <person name="Taniguchi I."/>
            <person name="Nakamura K."/>
            <person name="Hayashi T."/>
            <person name="Katayama T."/>
            <person name="Uemura T."/>
            <person name="Hattori Y."/>
        </authorList>
    </citation>
    <scope>NUCLEOTIDE SEQUENCE [LARGE SCALE GENOMIC DNA]</scope>
    <source>
        <strain evidence="8 9">SC-9</strain>
    </source>
</reference>
<comment type="caution">
    <text evidence="8">The sequence shown here is derived from an EMBL/GenBank/DDBJ whole genome shotgun (WGS) entry which is preliminary data.</text>
</comment>
<dbReference type="PANTHER" id="PTHR11842:SF11">
    <property type="entry name" value="MITOTIC SPINDLE ASSEMBLY CHECKPOINT PROTEIN MAD2A"/>
    <property type="match status" value="1"/>
</dbReference>
<dbReference type="GO" id="GO:0005737">
    <property type="term" value="C:cytoplasm"/>
    <property type="evidence" value="ECO:0007669"/>
    <property type="project" value="TreeGrafter"/>
</dbReference>
<proteinExistence type="inferred from homology"/>
<evidence type="ECO:0000256" key="3">
    <source>
        <dbReference type="ARBA" id="ARBA00022618"/>
    </source>
</evidence>
<evidence type="ECO:0000256" key="2">
    <source>
        <dbReference type="ARBA" id="ARBA00010348"/>
    </source>
</evidence>
<dbReference type="PROSITE" id="PS50815">
    <property type="entry name" value="HORMA"/>
    <property type="match status" value="1"/>
</dbReference>
<keyword evidence="6" id="KW-0131">Cell cycle</keyword>
<keyword evidence="3" id="KW-0132">Cell division</keyword>
<dbReference type="Proteomes" id="UP001360560">
    <property type="component" value="Unassembled WGS sequence"/>
</dbReference>
<dbReference type="SUPFAM" id="SSF56019">
    <property type="entry name" value="The spindle assembly checkpoint protein mad2"/>
    <property type="match status" value="1"/>
</dbReference>
<evidence type="ECO:0000313" key="8">
    <source>
        <dbReference type="EMBL" id="GMM35509.1"/>
    </source>
</evidence>
<dbReference type="GeneID" id="90073488"/>
<accession>A0AAV5QLK6</accession>
<organism evidence="8 9">
    <name type="scientific">Saccharomycopsis crataegensis</name>
    <dbReference type="NCBI Taxonomy" id="43959"/>
    <lineage>
        <taxon>Eukaryota</taxon>
        <taxon>Fungi</taxon>
        <taxon>Dikarya</taxon>
        <taxon>Ascomycota</taxon>
        <taxon>Saccharomycotina</taxon>
        <taxon>Saccharomycetes</taxon>
        <taxon>Saccharomycopsidaceae</taxon>
        <taxon>Saccharomycopsis</taxon>
    </lineage>
</organism>
<evidence type="ECO:0000256" key="6">
    <source>
        <dbReference type="ARBA" id="ARBA00023306"/>
    </source>
</evidence>
<gene>
    <name evidence="8" type="ORF">DASC09_028340</name>
</gene>
<dbReference type="PANTHER" id="PTHR11842">
    <property type="entry name" value="MITOTIC SPINDLE ASSEMBLY CHECKPOINT PROTEIN MAD2"/>
    <property type="match status" value="1"/>
</dbReference>
<evidence type="ECO:0000259" key="7">
    <source>
        <dbReference type="PROSITE" id="PS50815"/>
    </source>
</evidence>
<evidence type="ECO:0000313" key="9">
    <source>
        <dbReference type="Proteomes" id="UP001360560"/>
    </source>
</evidence>
<dbReference type="GO" id="GO:0051301">
    <property type="term" value="P:cell division"/>
    <property type="evidence" value="ECO:0007669"/>
    <property type="project" value="UniProtKB-KW"/>
</dbReference>
<comment type="subcellular location">
    <subcellularLocation>
        <location evidence="1">Nucleus</location>
    </subcellularLocation>
</comment>
<dbReference type="InterPro" id="IPR003511">
    <property type="entry name" value="HORMA_dom"/>
</dbReference>
<sequence>MSTTKFALKGSSKCVCDFFEYSLHSLLYQRGLYAPEDFTTVKKYGLPMMFSIDEEVKNYIRQVMSQVHKWVYRGSVTRLVVPIVDQSTDDVVERWEFVLEVSEPSSQVRDNNGKPKEEIQKEIQAIIRQITASVTFLPALDDGSYTFSVLVYGDSKGLGVPTQWVDTKGDGKEVELSQGEKKEVIQFRSFSTDNHKVGAFVSYKIME</sequence>
<evidence type="ECO:0000256" key="1">
    <source>
        <dbReference type="ARBA" id="ARBA00004123"/>
    </source>
</evidence>
<keyword evidence="5" id="KW-0539">Nucleus</keyword>
<dbReference type="RefSeq" id="XP_064852509.1">
    <property type="nucleotide sequence ID" value="XM_064996437.1"/>
</dbReference>
<name>A0AAV5QLK6_9ASCO</name>
<dbReference type="InterPro" id="IPR036570">
    <property type="entry name" value="HORMA_dom_sf"/>
</dbReference>
<comment type="similarity">
    <text evidence="2">Belongs to the MAD2 family.</text>
</comment>
<feature type="domain" description="HORMA" evidence="7">
    <location>
        <begin position="9"/>
        <end position="201"/>
    </location>
</feature>
<evidence type="ECO:0000256" key="4">
    <source>
        <dbReference type="ARBA" id="ARBA00022776"/>
    </source>
</evidence>
<dbReference type="InterPro" id="IPR045091">
    <property type="entry name" value="Mad2-like"/>
</dbReference>
<protein>
    <submittedName>
        <fullName evidence="8">Spindle checkpoint protein</fullName>
    </submittedName>
</protein>
<dbReference type="GO" id="GO:0007094">
    <property type="term" value="P:mitotic spindle assembly checkpoint signaling"/>
    <property type="evidence" value="ECO:0007669"/>
    <property type="project" value="TreeGrafter"/>
</dbReference>
<dbReference type="EMBL" id="BTFZ01000006">
    <property type="protein sequence ID" value="GMM35509.1"/>
    <property type="molecule type" value="Genomic_DNA"/>
</dbReference>
<dbReference type="Gene3D" id="3.30.900.10">
    <property type="entry name" value="HORMA domain"/>
    <property type="match status" value="1"/>
</dbReference>
<dbReference type="AlphaFoldDB" id="A0AAV5QLK6"/>
<keyword evidence="9" id="KW-1185">Reference proteome</keyword>
<keyword evidence="4" id="KW-0498">Mitosis</keyword>
<evidence type="ECO:0000256" key="5">
    <source>
        <dbReference type="ARBA" id="ARBA00023242"/>
    </source>
</evidence>
<dbReference type="GO" id="GO:0000776">
    <property type="term" value="C:kinetochore"/>
    <property type="evidence" value="ECO:0007669"/>
    <property type="project" value="TreeGrafter"/>
</dbReference>
<dbReference type="Pfam" id="PF02301">
    <property type="entry name" value="HORMA"/>
    <property type="match status" value="1"/>
</dbReference>